<gene>
    <name evidence="2" type="ORF">KSF_002390</name>
</gene>
<evidence type="ECO:0000313" key="3">
    <source>
        <dbReference type="Proteomes" id="UP000597444"/>
    </source>
</evidence>
<comment type="caution">
    <text evidence="2">The sequence shown here is derived from an EMBL/GenBank/DDBJ whole genome shotgun (WGS) entry which is preliminary data.</text>
</comment>
<keyword evidence="3" id="KW-1185">Reference proteome</keyword>
<accession>A0A8J3I946</accession>
<dbReference type="AlphaFoldDB" id="A0A8J3I946"/>
<name>A0A8J3I946_9CHLR</name>
<organism evidence="2 3">
    <name type="scientific">Reticulibacter mediterranei</name>
    <dbReference type="NCBI Taxonomy" id="2778369"/>
    <lineage>
        <taxon>Bacteria</taxon>
        <taxon>Bacillati</taxon>
        <taxon>Chloroflexota</taxon>
        <taxon>Ktedonobacteria</taxon>
        <taxon>Ktedonobacterales</taxon>
        <taxon>Reticulibacteraceae</taxon>
        <taxon>Reticulibacter</taxon>
    </lineage>
</organism>
<reference evidence="2" key="1">
    <citation type="submission" date="2020-10" db="EMBL/GenBank/DDBJ databases">
        <title>Taxonomic study of unclassified bacteria belonging to the class Ktedonobacteria.</title>
        <authorList>
            <person name="Yabe S."/>
            <person name="Wang C.M."/>
            <person name="Zheng Y."/>
            <person name="Sakai Y."/>
            <person name="Cavaletti L."/>
            <person name="Monciardini P."/>
            <person name="Donadio S."/>
        </authorList>
    </citation>
    <scope>NUCLEOTIDE SEQUENCE</scope>
    <source>
        <strain evidence="2">ID150040</strain>
    </source>
</reference>
<dbReference type="Proteomes" id="UP000597444">
    <property type="component" value="Unassembled WGS sequence"/>
</dbReference>
<evidence type="ECO:0000256" key="1">
    <source>
        <dbReference type="SAM" id="MobiDB-lite"/>
    </source>
</evidence>
<proteinExistence type="predicted"/>
<protein>
    <submittedName>
        <fullName evidence="2">Uncharacterized protein</fullName>
    </submittedName>
</protein>
<sequence>MFDVEMQKKHLSNLPKAAQRSEVAESVVPKKGAMMRLARTLMSRAGKRRANHS</sequence>
<dbReference type="EMBL" id="BNJK01000001">
    <property type="protein sequence ID" value="GHO90191.1"/>
    <property type="molecule type" value="Genomic_DNA"/>
</dbReference>
<evidence type="ECO:0000313" key="2">
    <source>
        <dbReference type="EMBL" id="GHO90191.1"/>
    </source>
</evidence>
<feature type="region of interest" description="Disordered" evidence="1">
    <location>
        <begin position="1"/>
        <end position="27"/>
    </location>
</feature>